<gene>
    <name evidence="1" type="ORF">RPERSI_LOCUS6085</name>
</gene>
<proteinExistence type="predicted"/>
<evidence type="ECO:0000313" key="1">
    <source>
        <dbReference type="EMBL" id="CAG8605420.1"/>
    </source>
</evidence>
<keyword evidence="2" id="KW-1185">Reference proteome</keyword>
<organism evidence="1 2">
    <name type="scientific">Racocetra persica</name>
    <dbReference type="NCBI Taxonomy" id="160502"/>
    <lineage>
        <taxon>Eukaryota</taxon>
        <taxon>Fungi</taxon>
        <taxon>Fungi incertae sedis</taxon>
        <taxon>Mucoromycota</taxon>
        <taxon>Glomeromycotina</taxon>
        <taxon>Glomeromycetes</taxon>
        <taxon>Diversisporales</taxon>
        <taxon>Gigasporaceae</taxon>
        <taxon>Racocetra</taxon>
    </lineage>
</organism>
<evidence type="ECO:0000313" key="2">
    <source>
        <dbReference type="Proteomes" id="UP000789920"/>
    </source>
</evidence>
<comment type="caution">
    <text evidence="1">The sequence shown here is derived from an EMBL/GenBank/DDBJ whole genome shotgun (WGS) entry which is preliminary data.</text>
</comment>
<sequence>MRQEQVKNKAEKYKVGSKDIQEFSAVLAKQAKDTIGFFVTNSTYSINTRNETKNKELQKNLFELNDLVIKDLEIDSNESTVYLFGIKIDRKCRIGSMQIKDNFIKKLIDNINNNKEYSLKQEYLSEYHQIKIESKYNNISKNVENEYVYKIKQETLRRLKRKYPNKVVRRKRIKTKEPKIIVLMEAIGVEKSTFREKFKSYLEEKEYKVYQPVEASLLLNDELKLFCKDSKNNALFF</sequence>
<reference evidence="1" key="1">
    <citation type="submission" date="2021-06" db="EMBL/GenBank/DDBJ databases">
        <authorList>
            <person name="Kallberg Y."/>
            <person name="Tangrot J."/>
            <person name="Rosling A."/>
        </authorList>
    </citation>
    <scope>NUCLEOTIDE SEQUENCE</scope>
    <source>
        <strain evidence="1">MA461A</strain>
    </source>
</reference>
<accession>A0ACA9MRD6</accession>
<dbReference type="Proteomes" id="UP000789920">
    <property type="component" value="Unassembled WGS sequence"/>
</dbReference>
<dbReference type="EMBL" id="CAJVQC010009500">
    <property type="protein sequence ID" value="CAG8605420.1"/>
    <property type="molecule type" value="Genomic_DNA"/>
</dbReference>
<name>A0ACA9MRD6_9GLOM</name>
<protein>
    <submittedName>
        <fullName evidence="1">3700_t:CDS:1</fullName>
    </submittedName>
</protein>